<keyword evidence="11" id="KW-0963">Cytoplasm</keyword>
<comment type="cofactor">
    <cofactor evidence="12">
        <name>Mn(2+)</name>
        <dbReference type="ChEBI" id="CHEBI:29035"/>
    </cofactor>
    <cofactor evidence="12">
        <name>Mg(2+)</name>
        <dbReference type="ChEBI" id="CHEBI:18420"/>
    </cofactor>
    <text evidence="12">Binds 2 metal ions per subunit. Manganese or magnesium.</text>
</comment>
<sequence length="211" mass="24122">MSKNKFYVVWEGREKGIFSSWDKCKKAVENYPKAKYKGFITKELAQQAFLMGYQVYKKSTLAKSTVSQVAMANVGKPKLPSISVDAACSGNPGVMEYRGVHTATKEEIFRLPPMEDGTNNIGEFLAIVHALALMKKNNQTMPIYTDSQIAIKWIHQKKCKTKLKETPKNEKIFELIDRAECWLEQNTYLNPILKWETKFWGEIPADFGRKG</sequence>
<dbReference type="AlphaFoldDB" id="A0A0B7HSL2"/>
<keyword evidence="12" id="KW-0464">Manganese</keyword>
<evidence type="ECO:0000256" key="9">
    <source>
        <dbReference type="ARBA" id="ARBA00022801"/>
    </source>
</evidence>
<protein>
    <recommendedName>
        <fullName evidence="5 11">Ribonuclease H</fullName>
        <ecNumber evidence="4 11">3.1.26.4</ecNumber>
    </recommendedName>
</protein>
<comment type="cofactor">
    <cofactor evidence="1">
        <name>Mg(2+)</name>
        <dbReference type="ChEBI" id="CHEBI:18420"/>
    </cofactor>
</comment>
<keyword evidence="10 11" id="KW-0460">Magnesium</keyword>
<dbReference type="FunFam" id="3.40.970.10:FF:000002">
    <property type="entry name" value="Ribonuclease H"/>
    <property type="match status" value="1"/>
</dbReference>
<evidence type="ECO:0000256" key="10">
    <source>
        <dbReference type="ARBA" id="ARBA00022842"/>
    </source>
</evidence>
<dbReference type="GO" id="GO:0004523">
    <property type="term" value="F:RNA-DNA hybrid ribonuclease activity"/>
    <property type="evidence" value="ECO:0007669"/>
    <property type="project" value="UniProtKB-UniRule"/>
</dbReference>
<feature type="binding site" evidence="12">
    <location>
        <position position="206"/>
    </location>
    <ligand>
        <name>Mg(2+)</name>
        <dbReference type="ChEBI" id="CHEBI:18420"/>
        <label>1</label>
    </ligand>
</feature>
<dbReference type="RefSeq" id="WP_042007934.1">
    <property type="nucleotide sequence ID" value="NZ_BOQK01000004.1"/>
</dbReference>
<dbReference type="Proteomes" id="UP000038200">
    <property type="component" value="Unassembled WGS sequence"/>
</dbReference>
<dbReference type="Pfam" id="PF00075">
    <property type="entry name" value="RNase_H"/>
    <property type="match status" value="1"/>
</dbReference>
<comment type="function">
    <text evidence="2 11">Endonuclease that specifically degrades the RNA of RNA-DNA hybrids.</text>
</comment>
<evidence type="ECO:0000256" key="8">
    <source>
        <dbReference type="ARBA" id="ARBA00022759"/>
    </source>
</evidence>
<keyword evidence="7 11" id="KW-0479">Metal-binding</keyword>
<accession>A0A0B7HSL2</accession>
<evidence type="ECO:0000256" key="12">
    <source>
        <dbReference type="PIRSR" id="PIRSR037839-1"/>
    </source>
</evidence>
<dbReference type="EC" id="3.1.26.4" evidence="4 11"/>
<dbReference type="GO" id="GO:0046872">
    <property type="term" value="F:metal ion binding"/>
    <property type="evidence" value="ECO:0007669"/>
    <property type="project" value="UniProtKB-KW"/>
</dbReference>
<dbReference type="InterPro" id="IPR012337">
    <property type="entry name" value="RNaseH-like_sf"/>
</dbReference>
<evidence type="ECO:0000256" key="5">
    <source>
        <dbReference type="ARBA" id="ARBA00017721"/>
    </source>
</evidence>
<feature type="binding site" evidence="12">
    <location>
        <position position="123"/>
    </location>
    <ligand>
        <name>Mg(2+)</name>
        <dbReference type="ChEBI" id="CHEBI:18420"/>
        <label>2</label>
    </ligand>
</feature>
<dbReference type="InterPro" id="IPR002156">
    <property type="entry name" value="RNaseH_domain"/>
</dbReference>
<evidence type="ECO:0000313" key="15">
    <source>
        <dbReference type="Proteomes" id="UP000038200"/>
    </source>
</evidence>
<keyword evidence="9 11" id="KW-0378">Hydrolase</keyword>
<evidence type="ECO:0000256" key="1">
    <source>
        <dbReference type="ARBA" id="ARBA00001946"/>
    </source>
</evidence>
<dbReference type="GO" id="GO:0005737">
    <property type="term" value="C:cytoplasm"/>
    <property type="evidence" value="ECO:0007669"/>
    <property type="project" value="UniProtKB-SubCell"/>
</dbReference>
<dbReference type="Gene3D" id="3.30.420.10">
    <property type="entry name" value="Ribonuclease H-like superfamily/Ribonuclease H"/>
    <property type="match status" value="1"/>
</dbReference>
<comment type="subcellular location">
    <subcellularLocation>
        <location evidence="11">Cytoplasm</location>
    </subcellularLocation>
</comment>
<feature type="binding site" evidence="12">
    <location>
        <position position="85"/>
    </location>
    <ligand>
        <name>Mg(2+)</name>
        <dbReference type="ChEBI" id="CHEBI:18420"/>
        <label>1</label>
    </ligand>
</feature>
<dbReference type="Gene3D" id="3.40.970.10">
    <property type="entry name" value="Ribonuclease H1, N-terminal domain"/>
    <property type="match status" value="1"/>
</dbReference>
<dbReference type="SUPFAM" id="SSF53098">
    <property type="entry name" value="Ribonuclease H-like"/>
    <property type="match status" value="1"/>
</dbReference>
<evidence type="ECO:0000256" key="11">
    <source>
        <dbReference type="PIRNR" id="PIRNR037839"/>
    </source>
</evidence>
<comment type="similarity">
    <text evidence="3 11">Belongs to the RNase H family.</text>
</comment>
<dbReference type="STRING" id="1848903.CCAND38_490014"/>
<dbReference type="InterPro" id="IPR017290">
    <property type="entry name" value="RNase_H_bac"/>
</dbReference>
<evidence type="ECO:0000256" key="4">
    <source>
        <dbReference type="ARBA" id="ARBA00012180"/>
    </source>
</evidence>
<evidence type="ECO:0000256" key="3">
    <source>
        <dbReference type="ARBA" id="ARBA00005300"/>
    </source>
</evidence>
<dbReference type="PROSITE" id="PS50879">
    <property type="entry name" value="RNASE_H_1"/>
    <property type="match status" value="1"/>
</dbReference>
<dbReference type="SUPFAM" id="SSF55658">
    <property type="entry name" value="L9 N-domain-like"/>
    <property type="match status" value="1"/>
</dbReference>
<dbReference type="GO" id="GO:0003676">
    <property type="term" value="F:nucleic acid binding"/>
    <property type="evidence" value="ECO:0007669"/>
    <property type="project" value="UniProtKB-UniRule"/>
</dbReference>
<reference evidence="14 15" key="1">
    <citation type="submission" date="2015-01" db="EMBL/GenBank/DDBJ databases">
        <authorList>
            <person name="MANFREDI Pablo"/>
        </authorList>
    </citation>
    <scope>NUCLEOTIDE SEQUENCE [LARGE SCALE GENOMIC DNA]</scope>
    <source>
        <strain evidence="14 15">CcD93</strain>
    </source>
</reference>
<organism evidence="14 15">
    <name type="scientific">Capnocytophaga canis</name>
    <dbReference type="NCBI Taxonomy" id="1848903"/>
    <lineage>
        <taxon>Bacteria</taxon>
        <taxon>Pseudomonadati</taxon>
        <taxon>Bacteroidota</taxon>
        <taxon>Flavobacteriia</taxon>
        <taxon>Flavobacteriales</taxon>
        <taxon>Flavobacteriaceae</taxon>
        <taxon>Capnocytophaga</taxon>
    </lineage>
</organism>
<dbReference type="InterPro" id="IPR037056">
    <property type="entry name" value="RNase_H1_N_sf"/>
</dbReference>
<keyword evidence="6 11" id="KW-0540">Nuclease</keyword>
<evidence type="ECO:0000313" key="14">
    <source>
        <dbReference type="EMBL" id="CEN53187.1"/>
    </source>
</evidence>
<keyword evidence="8 11" id="KW-0255">Endonuclease</keyword>
<dbReference type="InterPro" id="IPR009027">
    <property type="entry name" value="Ribosomal_bL9/RNase_H1_N"/>
</dbReference>
<evidence type="ECO:0000256" key="7">
    <source>
        <dbReference type="ARBA" id="ARBA00022723"/>
    </source>
</evidence>
<dbReference type="Pfam" id="PF01693">
    <property type="entry name" value="Cauli_VI"/>
    <property type="match status" value="1"/>
</dbReference>
<proteinExistence type="inferred from homology"/>
<dbReference type="InterPro" id="IPR036397">
    <property type="entry name" value="RNaseH_sf"/>
</dbReference>
<name>A0A0B7HSL2_9FLAO</name>
<dbReference type="EMBL" id="CDOL01000227">
    <property type="protein sequence ID" value="CEN53187.1"/>
    <property type="molecule type" value="Genomic_DNA"/>
</dbReference>
<feature type="domain" description="RNase H type-1" evidence="13">
    <location>
        <begin position="76"/>
        <end position="211"/>
    </location>
</feature>
<dbReference type="OrthoDB" id="9811552at2"/>
<evidence type="ECO:0000256" key="6">
    <source>
        <dbReference type="ARBA" id="ARBA00022722"/>
    </source>
</evidence>
<gene>
    <name evidence="14" type="primary">rnhA</name>
    <name evidence="14" type="ORF">CCAND93_390012</name>
</gene>
<comment type="catalytic activity">
    <reaction evidence="11">
        <text>Endonucleolytic cleavage to 5'-phosphomonoester.</text>
        <dbReference type="EC" id="3.1.26.4"/>
    </reaction>
</comment>
<dbReference type="InterPro" id="IPR011320">
    <property type="entry name" value="RNase_H1_N"/>
</dbReference>
<dbReference type="PIRSF" id="PIRSF037839">
    <property type="entry name" value="Ribonuclease_H"/>
    <property type="match status" value="1"/>
</dbReference>
<feature type="binding site" evidence="12">
    <location>
        <position position="146"/>
    </location>
    <ligand>
        <name>Mg(2+)</name>
        <dbReference type="ChEBI" id="CHEBI:18420"/>
        <label>2</label>
    </ligand>
</feature>
<evidence type="ECO:0000259" key="13">
    <source>
        <dbReference type="PROSITE" id="PS50879"/>
    </source>
</evidence>
<evidence type="ECO:0000256" key="2">
    <source>
        <dbReference type="ARBA" id="ARBA00004065"/>
    </source>
</evidence>